<evidence type="ECO:0000313" key="2">
    <source>
        <dbReference type="Proteomes" id="UP000257109"/>
    </source>
</evidence>
<dbReference type="STRING" id="157652.A0A371G641"/>
<reference evidence="1" key="1">
    <citation type="submission" date="2018-05" db="EMBL/GenBank/DDBJ databases">
        <title>Draft genome of Mucuna pruriens seed.</title>
        <authorList>
            <person name="Nnadi N.E."/>
            <person name="Vos R."/>
            <person name="Hasami M.H."/>
            <person name="Devisetty U.K."/>
            <person name="Aguiy J.C."/>
        </authorList>
    </citation>
    <scope>NUCLEOTIDE SEQUENCE [LARGE SCALE GENOMIC DNA]</scope>
    <source>
        <strain evidence="1">JCA_2017</strain>
    </source>
</reference>
<gene>
    <name evidence="1" type="ORF">CR513_32713</name>
</gene>
<dbReference type="PANTHER" id="PTHR11439">
    <property type="entry name" value="GAG-POL-RELATED RETROTRANSPOSON"/>
    <property type="match status" value="1"/>
</dbReference>
<dbReference type="EMBL" id="QJKJ01006643">
    <property type="protein sequence ID" value="RDX86004.1"/>
    <property type="molecule type" value="Genomic_DNA"/>
</dbReference>
<accession>A0A371G641</accession>
<dbReference type="AlphaFoldDB" id="A0A371G641"/>
<comment type="caution">
    <text evidence="1">The sequence shown here is derived from an EMBL/GenBank/DDBJ whole genome shotgun (WGS) entry which is preliminary data.</text>
</comment>
<evidence type="ECO:0000313" key="1">
    <source>
        <dbReference type="EMBL" id="RDX86004.1"/>
    </source>
</evidence>
<dbReference type="PANTHER" id="PTHR11439:SF467">
    <property type="entry name" value="INTEGRASE CATALYTIC DOMAIN-CONTAINING PROTEIN"/>
    <property type="match status" value="1"/>
</dbReference>
<dbReference type="Proteomes" id="UP000257109">
    <property type="component" value="Unassembled WGS sequence"/>
</dbReference>
<dbReference type="OrthoDB" id="1645289at2759"/>
<name>A0A371G641_MUCPR</name>
<feature type="non-terminal residue" evidence="1">
    <location>
        <position position="1"/>
    </location>
</feature>
<evidence type="ECO:0008006" key="3">
    <source>
        <dbReference type="Google" id="ProtNLM"/>
    </source>
</evidence>
<proteinExistence type="predicted"/>
<organism evidence="1 2">
    <name type="scientific">Mucuna pruriens</name>
    <name type="common">Velvet bean</name>
    <name type="synonym">Dolichos pruriens</name>
    <dbReference type="NCBI Taxonomy" id="157652"/>
    <lineage>
        <taxon>Eukaryota</taxon>
        <taxon>Viridiplantae</taxon>
        <taxon>Streptophyta</taxon>
        <taxon>Embryophyta</taxon>
        <taxon>Tracheophyta</taxon>
        <taxon>Spermatophyta</taxon>
        <taxon>Magnoliopsida</taxon>
        <taxon>eudicotyledons</taxon>
        <taxon>Gunneridae</taxon>
        <taxon>Pentapetalae</taxon>
        <taxon>rosids</taxon>
        <taxon>fabids</taxon>
        <taxon>Fabales</taxon>
        <taxon>Fabaceae</taxon>
        <taxon>Papilionoideae</taxon>
        <taxon>50 kb inversion clade</taxon>
        <taxon>NPAAA clade</taxon>
        <taxon>indigoferoid/millettioid clade</taxon>
        <taxon>Phaseoleae</taxon>
        <taxon>Mucuna</taxon>
    </lineage>
</organism>
<dbReference type="CDD" id="cd09272">
    <property type="entry name" value="RNase_HI_RT_Ty1"/>
    <property type="match status" value="1"/>
</dbReference>
<sequence>MKNISYAFAVGILMYAQVCTRSDIAYVVGTSDLEVIAYSNSNYDSRKSTYGYVFMLTDGAVSWRSVKQTLIVTSIMEVEFVSCFETTLHGVWLKSFISKLRVVNLIFKPLKLYCDKSIAMFMTKNNKNGSRSKHIDIKYLAMRKCVKEKNVVIEHVSTKLMIVDPLIKGMPPKNFKDHVVRMRLGSMT</sequence>
<keyword evidence="2" id="KW-1185">Reference proteome</keyword>
<protein>
    <recommendedName>
        <fullName evidence="3">Copia protein</fullName>
    </recommendedName>
</protein>